<dbReference type="PROSITE" id="PS01229">
    <property type="entry name" value="COF_2"/>
    <property type="match status" value="1"/>
</dbReference>
<dbReference type="AlphaFoldDB" id="A0A0U9H2R6"/>
<dbReference type="NCBIfam" id="TIGR01484">
    <property type="entry name" value="HAD-SF-IIB"/>
    <property type="match status" value="1"/>
</dbReference>
<keyword evidence="1" id="KW-0378">Hydrolase</keyword>
<evidence type="ECO:0000313" key="2">
    <source>
        <dbReference type="Proteomes" id="UP000052946"/>
    </source>
</evidence>
<dbReference type="EMBL" id="BBXV01000011">
    <property type="protein sequence ID" value="GAQ16949.1"/>
    <property type="molecule type" value="Genomic_DNA"/>
</dbReference>
<dbReference type="GO" id="GO:0005829">
    <property type="term" value="C:cytosol"/>
    <property type="evidence" value="ECO:0007669"/>
    <property type="project" value="TreeGrafter"/>
</dbReference>
<proteinExistence type="predicted"/>
<gene>
    <name evidence="1" type="ORF">OPHB3_0873</name>
</gene>
<dbReference type="PANTHER" id="PTHR10000:SF55">
    <property type="entry name" value="5-AMINO-6-(5-PHOSPHO-D-RIBITYLAMINO)URACIL PHOSPHATASE YCSE"/>
    <property type="match status" value="1"/>
</dbReference>
<dbReference type="Pfam" id="PF08282">
    <property type="entry name" value="Hydrolase_3"/>
    <property type="match status" value="2"/>
</dbReference>
<dbReference type="Gene3D" id="3.40.50.1000">
    <property type="entry name" value="HAD superfamily/HAD-like"/>
    <property type="match status" value="1"/>
</dbReference>
<name>A0A0U9H2R6_9BACI</name>
<dbReference type="SFLD" id="SFLDS00003">
    <property type="entry name" value="Haloacid_Dehalogenase"/>
    <property type="match status" value="1"/>
</dbReference>
<organism evidence="1 2">
    <name type="scientific">Oceanobacillus picturae</name>
    <dbReference type="NCBI Taxonomy" id="171693"/>
    <lineage>
        <taxon>Bacteria</taxon>
        <taxon>Bacillati</taxon>
        <taxon>Bacillota</taxon>
        <taxon>Bacilli</taxon>
        <taxon>Bacillales</taxon>
        <taxon>Bacillaceae</taxon>
        <taxon>Oceanobacillus</taxon>
    </lineage>
</organism>
<dbReference type="OrthoDB" id="9781413at2"/>
<protein>
    <submittedName>
        <fullName evidence="1">Cof-like hydrolase</fullName>
    </submittedName>
</protein>
<dbReference type="InterPro" id="IPR023214">
    <property type="entry name" value="HAD_sf"/>
</dbReference>
<comment type="caution">
    <text evidence="1">The sequence shown here is derived from an EMBL/GenBank/DDBJ whole genome shotgun (WGS) entry which is preliminary data.</text>
</comment>
<dbReference type="RefSeq" id="WP_058949530.1">
    <property type="nucleotide sequence ID" value="NZ_BBXV01000011.1"/>
</dbReference>
<dbReference type="GO" id="GO:0000287">
    <property type="term" value="F:magnesium ion binding"/>
    <property type="evidence" value="ECO:0007669"/>
    <property type="project" value="TreeGrafter"/>
</dbReference>
<dbReference type="PANTHER" id="PTHR10000">
    <property type="entry name" value="PHOSPHOSERINE PHOSPHATASE"/>
    <property type="match status" value="1"/>
</dbReference>
<reference evidence="2" key="1">
    <citation type="submission" date="2015-07" db="EMBL/GenBank/DDBJ databases">
        <title>Draft Genome Sequence of Oceanobacillus picturae Heshi-B3 that Was Isolated from Fermented Rice Bran with Aging Salted Mackerel, Which Was Named Heshiko as Traditional Fermented Seafood in Japan.</title>
        <authorList>
            <person name="Akuzawa S."/>
            <person name="Nakagawa J."/>
            <person name="Kanekatsu T."/>
            <person name="Kanesaki Y."/>
            <person name="Suzuki T."/>
        </authorList>
    </citation>
    <scope>NUCLEOTIDE SEQUENCE [LARGE SCALE GENOMIC DNA]</scope>
    <source>
        <strain evidence="2">Heshi-B3</strain>
    </source>
</reference>
<dbReference type="SFLD" id="SFLDG01140">
    <property type="entry name" value="C2.B:_Phosphomannomutase_and_P"/>
    <property type="match status" value="1"/>
</dbReference>
<dbReference type="GO" id="GO:0016791">
    <property type="term" value="F:phosphatase activity"/>
    <property type="evidence" value="ECO:0007669"/>
    <property type="project" value="TreeGrafter"/>
</dbReference>
<sequence length="255" mass="28431">MRYRLLALDLDETLLTKDKQISSECKKWIEQTKKSGVAVIMATGRGRQRVESIQRELVLDSPMVLVNGGEVWGMDDVLLERSLIPHDKIRILHQLAESFGASYWGYNLESLVGRKHWNEEMFSKDWLKFGMRHSDSETLLKIKEAVSTFSDLGITHSGPTNIEIGLRGKSKATGIKRVCRHLGIKMEEVMAIGDNLNDLSMIRAAGLGVAMGNANAQLKAAADVVTETNEREGVALAIQNYLFSTIKSVDEKKVT</sequence>
<dbReference type="InterPro" id="IPR036412">
    <property type="entry name" value="HAD-like_sf"/>
</dbReference>
<dbReference type="Proteomes" id="UP000052946">
    <property type="component" value="Unassembled WGS sequence"/>
</dbReference>
<dbReference type="CDD" id="cd07516">
    <property type="entry name" value="HAD_Pase"/>
    <property type="match status" value="1"/>
</dbReference>
<dbReference type="Gene3D" id="3.30.1240.10">
    <property type="match status" value="1"/>
</dbReference>
<reference evidence="1 2" key="2">
    <citation type="journal article" date="2016" name="Genome Announc.">
        <title>Draft Genome Sequence of Oceanobacillus picturae Heshi-B3, Isolated from Fermented Rice Bran in a Traditional Japanese Seafood Dish.</title>
        <authorList>
            <person name="Akuzawa S."/>
            <person name="Nagaoka J."/>
            <person name="Kanekatsu M."/>
            <person name="Kanesaki Y."/>
            <person name="Suzuki T."/>
        </authorList>
    </citation>
    <scope>NUCLEOTIDE SEQUENCE [LARGE SCALE GENOMIC DNA]</scope>
    <source>
        <strain evidence="1 2">Heshi-B3</strain>
    </source>
</reference>
<dbReference type="InterPro" id="IPR006379">
    <property type="entry name" value="HAD-SF_hydro_IIB"/>
</dbReference>
<accession>A0A0U9H2R6</accession>
<evidence type="ECO:0000313" key="1">
    <source>
        <dbReference type="EMBL" id="GAQ16949.1"/>
    </source>
</evidence>
<dbReference type="SUPFAM" id="SSF56784">
    <property type="entry name" value="HAD-like"/>
    <property type="match status" value="1"/>
</dbReference>